<dbReference type="SUPFAM" id="SSF54427">
    <property type="entry name" value="NTF2-like"/>
    <property type="match status" value="1"/>
</dbReference>
<dbReference type="EMBL" id="CP002040">
    <property type="protein sequence ID" value="ADH68110.1"/>
    <property type="molecule type" value="Genomic_DNA"/>
</dbReference>
<dbReference type="Gene3D" id="3.10.450.50">
    <property type="match status" value="1"/>
</dbReference>
<sequence length="147" mass="16401">MEGMSQRRPRHRTSPPRPAADPEAPCPCGGPAVYRDCCGRLHSGRATASTAEQLMRSRYSAFAVGDRDHLLRTWHPSTRPRRLDLDPGTEWVRLEILSTTGGTPFHNEGTVAFRASYREGARDGALVENSRFVRHEGAWVYLDALAE</sequence>
<dbReference type="eggNOG" id="COG3012">
    <property type="taxonomic scope" value="Bacteria"/>
</dbReference>
<gene>
    <name evidence="4" type="ordered locus">Ndas_2695</name>
</gene>
<feature type="region of interest" description="Disordered" evidence="2">
    <location>
        <begin position="1"/>
        <end position="25"/>
    </location>
</feature>
<dbReference type="PANTHER" id="PTHR33747">
    <property type="entry name" value="UPF0225 PROTEIN SCO1677"/>
    <property type="match status" value="1"/>
</dbReference>
<dbReference type="RefSeq" id="WP_013153717.1">
    <property type="nucleotide sequence ID" value="NC_014210.1"/>
</dbReference>
<proteinExistence type="inferred from homology"/>
<protein>
    <recommendedName>
        <fullName evidence="1">UPF0225 protein Ndas_2695</fullName>
    </recommendedName>
</protein>
<dbReference type="PANTHER" id="PTHR33747:SF1">
    <property type="entry name" value="ADENYLATE CYCLASE-ASSOCIATED CAP C-TERMINAL DOMAIN-CONTAINING PROTEIN"/>
    <property type="match status" value="1"/>
</dbReference>
<reference evidence="4 5" key="1">
    <citation type="journal article" date="2010" name="Stand. Genomic Sci.">
        <title>Complete genome sequence of Nocardiopsis dassonvillei type strain (IMRU 509).</title>
        <authorList>
            <person name="Sun H."/>
            <person name="Lapidus A."/>
            <person name="Nolan M."/>
            <person name="Lucas S."/>
            <person name="Del Rio T.G."/>
            <person name="Tice H."/>
            <person name="Cheng J.F."/>
            <person name="Tapia R."/>
            <person name="Han C."/>
            <person name="Goodwin L."/>
            <person name="Pitluck S."/>
            <person name="Pagani I."/>
            <person name="Ivanova N."/>
            <person name="Mavromatis K."/>
            <person name="Mikhailova N."/>
            <person name="Pati A."/>
            <person name="Chen A."/>
            <person name="Palaniappan K."/>
            <person name="Land M."/>
            <person name="Hauser L."/>
            <person name="Chang Y.J."/>
            <person name="Jeffries C.D."/>
            <person name="Djao O.D."/>
            <person name="Rohde M."/>
            <person name="Sikorski J."/>
            <person name="Goker M."/>
            <person name="Woyke T."/>
            <person name="Bristow J."/>
            <person name="Eisen J.A."/>
            <person name="Markowitz V."/>
            <person name="Hugenholtz P."/>
            <person name="Kyrpides N.C."/>
            <person name="Klenk H.P."/>
        </authorList>
    </citation>
    <scope>NUCLEOTIDE SEQUENCE [LARGE SCALE GENOMIC DNA]</scope>
    <source>
        <strain evidence="5">ATCC 23218 / DSM 43111 / CIP 107115 / JCM 7437 / KCTC 9190 / NBRC 14626 / NCTC 10488 / NRRL B-5397 / IMRU 509</strain>
    </source>
</reference>
<dbReference type="Proteomes" id="UP000002219">
    <property type="component" value="Chromosome 1"/>
</dbReference>
<dbReference type="Pfam" id="PF17775">
    <property type="entry name" value="YchJ_M-like"/>
    <property type="match status" value="1"/>
</dbReference>
<accession>D7AYU8</accession>
<organism evidence="4 5">
    <name type="scientific">Nocardiopsis dassonvillei (strain ATCC 23218 / DSM 43111 / CIP 107115 / JCM 7437 / KCTC 9190 / NBRC 14626 / NCTC 10488 / NRRL B-5397 / IMRU 509)</name>
    <name type="common">Actinomadura dassonvillei</name>
    <dbReference type="NCBI Taxonomy" id="446468"/>
    <lineage>
        <taxon>Bacteria</taxon>
        <taxon>Bacillati</taxon>
        <taxon>Actinomycetota</taxon>
        <taxon>Actinomycetes</taxon>
        <taxon>Streptosporangiales</taxon>
        <taxon>Nocardiopsidaceae</taxon>
        <taxon>Nocardiopsis</taxon>
    </lineage>
</organism>
<dbReference type="KEGG" id="nda:Ndas_2695"/>
<evidence type="ECO:0000259" key="3">
    <source>
        <dbReference type="Pfam" id="PF17775"/>
    </source>
</evidence>
<comment type="similarity">
    <text evidence="1">Belongs to the UPF0225 family.</text>
</comment>
<dbReference type="AlphaFoldDB" id="D7AYU8"/>
<dbReference type="HOGENOM" id="CLU_099590_2_0_11"/>
<evidence type="ECO:0000313" key="5">
    <source>
        <dbReference type="Proteomes" id="UP000002219"/>
    </source>
</evidence>
<keyword evidence="5" id="KW-1185">Reference proteome</keyword>
<dbReference type="InterPro" id="IPR032710">
    <property type="entry name" value="NTF2-like_dom_sf"/>
</dbReference>
<dbReference type="HAMAP" id="MF_00612">
    <property type="entry name" value="UPF0225"/>
    <property type="match status" value="1"/>
</dbReference>
<evidence type="ECO:0000256" key="1">
    <source>
        <dbReference type="HAMAP-Rule" id="MF_00612"/>
    </source>
</evidence>
<dbReference type="GeneID" id="91485260"/>
<dbReference type="InterPro" id="IPR048469">
    <property type="entry name" value="YchJ-like_M"/>
</dbReference>
<evidence type="ECO:0000313" key="4">
    <source>
        <dbReference type="EMBL" id="ADH68110.1"/>
    </source>
</evidence>
<dbReference type="InterPro" id="IPR023006">
    <property type="entry name" value="YchJ-like"/>
</dbReference>
<feature type="domain" description="YchJ-like middle NTF2-like" evidence="3">
    <location>
        <begin position="50"/>
        <end position="144"/>
    </location>
</feature>
<evidence type="ECO:0000256" key="2">
    <source>
        <dbReference type="SAM" id="MobiDB-lite"/>
    </source>
</evidence>
<name>D7AYU8_NOCDD</name>